<sequence>QELDPDQQHERYLKAGQFSVETPGQLSVEINIPVLRMGNIQNGKLDWADLVYTDDKDEIKKYRLVPGDVLFNRTNSPALVGKTAMYNGERDAIFAGYLIRIVAGPHLDARYLTYALNSPSGREFSWNAKTDGVSQSNISASKLNEFALAVPPIEEQHEIVRRIESAFAKIDRLAKEAKRALELVARLDEAILAKAFRGELVPQDENDEPAEHLLARIRAEREASPKGKRGRGAKG</sequence>
<evidence type="ECO:0000256" key="2">
    <source>
        <dbReference type="ARBA" id="ARBA00022747"/>
    </source>
</evidence>
<dbReference type="Pfam" id="PF01420">
    <property type="entry name" value="Methylase_S"/>
    <property type="match status" value="1"/>
</dbReference>
<reference evidence="6 7" key="1">
    <citation type="submission" date="2023-07" db="EMBL/GenBank/DDBJ databases">
        <title>Genomic Encyclopedia of Type Strains, Phase IV (KMG-IV): sequencing the most valuable type-strain genomes for metagenomic binning, comparative biology and taxonomic classification.</title>
        <authorList>
            <person name="Goeker M."/>
        </authorList>
    </citation>
    <scope>NUCLEOTIDE SEQUENCE [LARGE SCALE GENOMIC DNA]</scope>
    <source>
        <strain evidence="6 7">DSM 1111</strain>
    </source>
</reference>
<keyword evidence="6" id="KW-0255">Endonuclease</keyword>
<keyword evidence="4" id="KW-0175">Coiled coil</keyword>
<dbReference type="Proteomes" id="UP001238496">
    <property type="component" value="Unassembled WGS sequence"/>
</dbReference>
<protein>
    <submittedName>
        <fullName evidence="6">Restriction endonuclease S subunit</fullName>
    </submittedName>
</protein>
<proteinExistence type="inferred from homology"/>
<dbReference type="RefSeq" id="WP_307377628.1">
    <property type="nucleotide sequence ID" value="NZ_JAUSUW010000024.1"/>
</dbReference>
<evidence type="ECO:0000313" key="6">
    <source>
        <dbReference type="EMBL" id="MDQ0423551.1"/>
    </source>
</evidence>
<dbReference type="PANTHER" id="PTHR43140:SF1">
    <property type="entry name" value="TYPE I RESTRICTION ENZYME ECOKI SPECIFICITY SUBUNIT"/>
    <property type="match status" value="1"/>
</dbReference>
<comment type="similarity">
    <text evidence="1">Belongs to the type-I restriction system S methylase family.</text>
</comment>
<dbReference type="InterPro" id="IPR000055">
    <property type="entry name" value="Restrct_endonuc_typeI_TRD"/>
</dbReference>
<dbReference type="CDD" id="cd17524">
    <property type="entry name" value="RMtype1_S_EcoUTORF5051P-TRD2-CR2_like"/>
    <property type="match status" value="1"/>
</dbReference>
<evidence type="ECO:0000259" key="5">
    <source>
        <dbReference type="Pfam" id="PF01420"/>
    </source>
</evidence>
<feature type="non-terminal residue" evidence="6">
    <location>
        <position position="1"/>
    </location>
</feature>
<evidence type="ECO:0000256" key="3">
    <source>
        <dbReference type="ARBA" id="ARBA00023125"/>
    </source>
</evidence>
<name>A0ABU0GDW1_9HYPH</name>
<evidence type="ECO:0000313" key="7">
    <source>
        <dbReference type="Proteomes" id="UP001238496"/>
    </source>
</evidence>
<keyword evidence="6" id="KW-0378">Hydrolase</keyword>
<dbReference type="PANTHER" id="PTHR43140">
    <property type="entry name" value="TYPE-1 RESTRICTION ENZYME ECOKI SPECIFICITY PROTEIN"/>
    <property type="match status" value="1"/>
</dbReference>
<dbReference type="InterPro" id="IPR051212">
    <property type="entry name" value="Type-I_RE_S_subunit"/>
</dbReference>
<keyword evidence="6" id="KW-0540">Nuclease</keyword>
<keyword evidence="7" id="KW-1185">Reference proteome</keyword>
<accession>A0ABU0GDW1</accession>
<evidence type="ECO:0000256" key="4">
    <source>
        <dbReference type="SAM" id="Coils"/>
    </source>
</evidence>
<organism evidence="6 7">
    <name type="scientific">Peteryoungia aggregata LMG 23059</name>
    <dbReference type="NCBI Taxonomy" id="1368425"/>
    <lineage>
        <taxon>Bacteria</taxon>
        <taxon>Pseudomonadati</taxon>
        <taxon>Pseudomonadota</taxon>
        <taxon>Alphaproteobacteria</taxon>
        <taxon>Hyphomicrobiales</taxon>
        <taxon>Rhizobiaceae</taxon>
        <taxon>Peteryoungia</taxon>
    </lineage>
</organism>
<comment type="caution">
    <text evidence="6">The sequence shown here is derived from an EMBL/GenBank/DDBJ whole genome shotgun (WGS) entry which is preliminary data.</text>
</comment>
<dbReference type="SUPFAM" id="SSF116734">
    <property type="entry name" value="DNA methylase specificity domain"/>
    <property type="match status" value="1"/>
</dbReference>
<dbReference type="Gene3D" id="3.90.220.20">
    <property type="entry name" value="DNA methylase specificity domains"/>
    <property type="match status" value="1"/>
</dbReference>
<dbReference type="GO" id="GO:0004519">
    <property type="term" value="F:endonuclease activity"/>
    <property type="evidence" value="ECO:0007669"/>
    <property type="project" value="UniProtKB-KW"/>
</dbReference>
<dbReference type="EMBL" id="JAUSUW010000024">
    <property type="protein sequence ID" value="MDQ0423551.1"/>
    <property type="molecule type" value="Genomic_DNA"/>
</dbReference>
<feature type="domain" description="Type I restriction modification DNA specificity" evidence="5">
    <location>
        <begin position="28"/>
        <end position="178"/>
    </location>
</feature>
<dbReference type="InterPro" id="IPR044946">
    <property type="entry name" value="Restrct_endonuc_typeI_TRD_sf"/>
</dbReference>
<evidence type="ECO:0000256" key="1">
    <source>
        <dbReference type="ARBA" id="ARBA00010923"/>
    </source>
</evidence>
<keyword evidence="2" id="KW-0680">Restriction system</keyword>
<keyword evidence="3" id="KW-0238">DNA-binding</keyword>
<gene>
    <name evidence="6" type="ORF">J2045_004603</name>
</gene>
<feature type="coiled-coil region" evidence="4">
    <location>
        <begin position="163"/>
        <end position="190"/>
    </location>
</feature>